<evidence type="ECO:0000313" key="2">
    <source>
        <dbReference type="EMBL" id="KAK1387218.1"/>
    </source>
</evidence>
<keyword evidence="3" id="KW-1185">Reference proteome</keyword>
<dbReference type="PANTHER" id="PTHR31860:SF4">
    <property type="entry name" value="OS02G0637800 PROTEIN"/>
    <property type="match status" value="1"/>
</dbReference>
<dbReference type="PANTHER" id="PTHR31860">
    <property type="entry name" value="HEAT-INDUCIBLE TRANSCRIPTION REPRESSOR (DUF639)-RELATED"/>
    <property type="match status" value="1"/>
</dbReference>
<accession>A0AAD8ILA9</accession>
<proteinExistence type="predicted"/>
<gene>
    <name evidence="2" type="ORF">POM88_015396</name>
</gene>
<name>A0AAD8ILA9_9APIA</name>
<evidence type="ECO:0000313" key="3">
    <source>
        <dbReference type="Proteomes" id="UP001237642"/>
    </source>
</evidence>
<reference evidence="2" key="1">
    <citation type="submission" date="2023-02" db="EMBL/GenBank/DDBJ databases">
        <title>Genome of toxic invasive species Heracleum sosnowskyi carries increased number of genes despite the absence of recent whole-genome duplications.</title>
        <authorList>
            <person name="Schelkunov M."/>
            <person name="Shtratnikova V."/>
            <person name="Makarenko M."/>
            <person name="Klepikova A."/>
            <person name="Omelchenko D."/>
            <person name="Novikova G."/>
            <person name="Obukhova E."/>
            <person name="Bogdanov V."/>
            <person name="Penin A."/>
            <person name="Logacheva M."/>
        </authorList>
    </citation>
    <scope>NUCLEOTIDE SEQUENCE</scope>
    <source>
        <strain evidence="2">Hsosn_3</strain>
        <tissue evidence="2">Leaf</tissue>
    </source>
</reference>
<sequence length="701" mass="78364">MDTKKPSISPTPSNKLNFLQSFFKKSEDDDDVDSQDASMPFPSLSRIANSVISSCSKILHKPTEELQHSFDTEHPDIIKESLVYARSLLEFCSFEALNTMTKRPDYLADFFFRRLTFDMMLAWEGPSAENEPNTETASRSNQEVKDEERWSLFYSNSTNMAAQVDDSKIVGLEAFSRIAPACTVIADVITVHNLFDALTLSSGNKLHFPIYDKYLRSLEKVIKSAANANTSSSEPNLQLTEGEIILDIDGTTTQPIFEHNGTSAWPGRLTLTSKAMYFKSVKYELAADMKQVINPDLTGPMGARLYDRAVMYKSTSITEPVFFEFSEFRGSSRRDYWLDIILEILNVNKFVRMYNLKRIQQSEALARAGLGILRYRAVKEGFQNFPSNFKTLLCFNLAESLPGGYTILETLASRLSLLDDSSSERANRQLRHPISHLTLCRHGIVSQNDVGIDEEEMQQAGDVCVGEINPLEMAVKQSKEDIGRAEAARATVNQVKVDGIGTNLAIMQELLFPLIGPFKILRFLASWEEPPKSTVFLVLVTYIVLGGLEKYVLPSVIIFVAIMMSCNRYANSGKPLEAFNVTAPQSQSTMVQLLALQEGISAVEAKMQAGNIFLLKVRALLLAAIPEATDLTAILLVVVAVILAIVPVKYLILLAFCEAYTRETPQRKDGNGQGMRRVREWWYSIPAAPVNVIKPDDKKTK</sequence>
<dbReference type="AlphaFoldDB" id="A0AAD8ILA9"/>
<protein>
    <submittedName>
        <fullName evidence="2">DUF639 domain-containing protein</fullName>
    </submittedName>
</protein>
<dbReference type="InterPro" id="IPR006927">
    <property type="entry name" value="DUF639"/>
</dbReference>
<keyword evidence="1" id="KW-0812">Transmembrane</keyword>
<dbReference type="Pfam" id="PF04842">
    <property type="entry name" value="DUF639"/>
    <property type="match status" value="1"/>
</dbReference>
<keyword evidence="1" id="KW-0472">Membrane</keyword>
<comment type="caution">
    <text evidence="2">The sequence shown here is derived from an EMBL/GenBank/DDBJ whole genome shotgun (WGS) entry which is preliminary data.</text>
</comment>
<dbReference type="Proteomes" id="UP001237642">
    <property type="component" value="Unassembled WGS sequence"/>
</dbReference>
<feature type="transmembrane region" description="Helical" evidence="1">
    <location>
        <begin position="631"/>
        <end position="657"/>
    </location>
</feature>
<evidence type="ECO:0000256" key="1">
    <source>
        <dbReference type="SAM" id="Phobius"/>
    </source>
</evidence>
<dbReference type="EMBL" id="JAUIZM010000004">
    <property type="protein sequence ID" value="KAK1387218.1"/>
    <property type="molecule type" value="Genomic_DNA"/>
</dbReference>
<organism evidence="2 3">
    <name type="scientific">Heracleum sosnowskyi</name>
    <dbReference type="NCBI Taxonomy" id="360622"/>
    <lineage>
        <taxon>Eukaryota</taxon>
        <taxon>Viridiplantae</taxon>
        <taxon>Streptophyta</taxon>
        <taxon>Embryophyta</taxon>
        <taxon>Tracheophyta</taxon>
        <taxon>Spermatophyta</taxon>
        <taxon>Magnoliopsida</taxon>
        <taxon>eudicotyledons</taxon>
        <taxon>Gunneridae</taxon>
        <taxon>Pentapetalae</taxon>
        <taxon>asterids</taxon>
        <taxon>campanulids</taxon>
        <taxon>Apiales</taxon>
        <taxon>Apiaceae</taxon>
        <taxon>Apioideae</taxon>
        <taxon>apioid superclade</taxon>
        <taxon>Tordylieae</taxon>
        <taxon>Tordyliinae</taxon>
        <taxon>Heracleum</taxon>
    </lineage>
</organism>
<keyword evidence="1" id="KW-1133">Transmembrane helix</keyword>
<reference evidence="2" key="2">
    <citation type="submission" date="2023-05" db="EMBL/GenBank/DDBJ databases">
        <authorList>
            <person name="Schelkunov M.I."/>
        </authorList>
    </citation>
    <scope>NUCLEOTIDE SEQUENCE</scope>
    <source>
        <strain evidence="2">Hsosn_3</strain>
        <tissue evidence="2">Leaf</tissue>
    </source>
</reference>